<name>A0AAX6M9N5_9PEZI</name>
<dbReference type="Proteomes" id="UP001369815">
    <property type="component" value="Unassembled WGS sequence"/>
</dbReference>
<feature type="chain" id="PRO_5043847868" description="Peptidase S8/S53 domain-containing protein" evidence="7">
    <location>
        <begin position="23"/>
        <end position="438"/>
    </location>
</feature>
<feature type="domain" description="Peptidase S8/S53" evidence="8">
    <location>
        <begin position="186"/>
        <end position="398"/>
    </location>
</feature>
<reference evidence="9 10" key="1">
    <citation type="journal article" date="2024" name="Front Chem Biol">
        <title>Unveiling the potential of Daldinia eschscholtzii MFLUCC 19-0629 through bioactivity and bioinformatics studies for enhanced sustainable agriculture production.</title>
        <authorList>
            <person name="Brooks S."/>
            <person name="Weaver J.A."/>
            <person name="Klomchit A."/>
            <person name="Alharthi S.A."/>
            <person name="Onlamun T."/>
            <person name="Nurani R."/>
            <person name="Vong T.K."/>
            <person name="Alberti F."/>
            <person name="Greco C."/>
        </authorList>
    </citation>
    <scope>NUCLEOTIDE SEQUENCE [LARGE SCALE GENOMIC DNA]</scope>
    <source>
        <strain evidence="9">MFLUCC 19-0629</strain>
    </source>
</reference>
<feature type="signal peptide" evidence="7">
    <location>
        <begin position="1"/>
        <end position="22"/>
    </location>
</feature>
<evidence type="ECO:0000313" key="10">
    <source>
        <dbReference type="Proteomes" id="UP001369815"/>
    </source>
</evidence>
<evidence type="ECO:0000256" key="6">
    <source>
        <dbReference type="RuleBase" id="RU003355"/>
    </source>
</evidence>
<dbReference type="InterPro" id="IPR036852">
    <property type="entry name" value="Peptidase_S8/S53_dom_sf"/>
</dbReference>
<dbReference type="Pfam" id="PF00082">
    <property type="entry name" value="Peptidase_S8"/>
    <property type="match status" value="1"/>
</dbReference>
<dbReference type="PANTHER" id="PTHR43806">
    <property type="entry name" value="PEPTIDASE S8"/>
    <property type="match status" value="1"/>
</dbReference>
<evidence type="ECO:0000256" key="2">
    <source>
        <dbReference type="ARBA" id="ARBA00022670"/>
    </source>
</evidence>
<dbReference type="SUPFAM" id="SSF54897">
    <property type="entry name" value="Protease propeptides/inhibitors"/>
    <property type="match status" value="1"/>
</dbReference>
<evidence type="ECO:0000259" key="8">
    <source>
        <dbReference type="Pfam" id="PF00082"/>
    </source>
</evidence>
<proteinExistence type="inferred from homology"/>
<comment type="caution">
    <text evidence="9">The sequence shown here is derived from an EMBL/GenBank/DDBJ whole genome shotgun (WGS) entry which is preliminary data.</text>
</comment>
<evidence type="ECO:0000256" key="5">
    <source>
        <dbReference type="PROSITE-ProRule" id="PRU01240"/>
    </source>
</evidence>
<dbReference type="EMBL" id="JBANMG010000009">
    <property type="protein sequence ID" value="KAK6949126.1"/>
    <property type="molecule type" value="Genomic_DNA"/>
</dbReference>
<gene>
    <name evidence="9" type="ORF">Daesc_009199</name>
</gene>
<dbReference type="SUPFAM" id="SSF52743">
    <property type="entry name" value="Subtilisin-like"/>
    <property type="match status" value="1"/>
</dbReference>
<keyword evidence="7" id="KW-0732">Signal</keyword>
<evidence type="ECO:0000313" key="9">
    <source>
        <dbReference type="EMBL" id="KAK6949126.1"/>
    </source>
</evidence>
<dbReference type="PROSITE" id="PS00138">
    <property type="entry name" value="SUBTILASE_SER"/>
    <property type="match status" value="1"/>
</dbReference>
<dbReference type="CDD" id="cd04077">
    <property type="entry name" value="Peptidases_S8_PCSK9_ProteinaseK_like"/>
    <property type="match status" value="1"/>
</dbReference>
<keyword evidence="10" id="KW-1185">Reference proteome</keyword>
<sequence>MAPSIATVFTSLLALAPLGAVASPLNLWRPSGPISPPTSDNDGSLADTLASTIAAFVNNPHATNIVPNSYIVVYHKNYTDDEVDQHQQSVKVAVKKRNLNKRGLLGQLLSTRVRTFAMSGWRAMALDSDDLMMSEINNMSMVKYVEANTYVKASGLVNQSNAPNGLVRLSHAQTGGRGYVFDDSAGEGITAYIVDTGIMTTHEDFQGRAVMGFNAVEEEEATDLNGHGSHVAGTVGGATFGVAKNVQLVGVKVLDAQGGGTNADVIDGLNFVASDAKKGKSVMNMSLGGPASQAVNDAIERLFSNGVVPVVAAGNEAQDAANVSPASSPNAITVGAIDQTNDRRASFSNFGSFVDVYAPGVDVESVGISSNDATETLSGTSMASPHIAGLAAYLMSLEGLTDATAVSDRIKELGAATGASVRRNVRGTTSVIANNGNL</sequence>
<dbReference type="InterPro" id="IPR050131">
    <property type="entry name" value="Peptidase_S8_subtilisin-like"/>
</dbReference>
<organism evidence="9 10">
    <name type="scientific">Daldinia eschscholtzii</name>
    <dbReference type="NCBI Taxonomy" id="292717"/>
    <lineage>
        <taxon>Eukaryota</taxon>
        <taxon>Fungi</taxon>
        <taxon>Dikarya</taxon>
        <taxon>Ascomycota</taxon>
        <taxon>Pezizomycotina</taxon>
        <taxon>Sordariomycetes</taxon>
        <taxon>Xylariomycetidae</taxon>
        <taxon>Xylariales</taxon>
        <taxon>Hypoxylaceae</taxon>
        <taxon>Daldinia</taxon>
    </lineage>
</organism>
<protein>
    <recommendedName>
        <fullName evidence="8">Peptidase S8/S53 domain-containing protein</fullName>
    </recommendedName>
</protein>
<keyword evidence="2 5" id="KW-0645">Protease</keyword>
<evidence type="ECO:0000256" key="3">
    <source>
        <dbReference type="ARBA" id="ARBA00022801"/>
    </source>
</evidence>
<evidence type="ECO:0000256" key="7">
    <source>
        <dbReference type="SAM" id="SignalP"/>
    </source>
</evidence>
<dbReference type="InterPro" id="IPR015500">
    <property type="entry name" value="Peptidase_S8_subtilisin-rel"/>
</dbReference>
<dbReference type="FunFam" id="3.40.50.200:FF:000014">
    <property type="entry name" value="Proteinase K"/>
    <property type="match status" value="1"/>
</dbReference>
<dbReference type="GO" id="GO:0004252">
    <property type="term" value="F:serine-type endopeptidase activity"/>
    <property type="evidence" value="ECO:0007669"/>
    <property type="project" value="UniProtKB-UniRule"/>
</dbReference>
<dbReference type="Gene3D" id="3.40.50.200">
    <property type="entry name" value="Peptidase S8/S53 domain"/>
    <property type="match status" value="1"/>
</dbReference>
<dbReference type="InterPro" id="IPR023828">
    <property type="entry name" value="Peptidase_S8_Ser-AS"/>
</dbReference>
<dbReference type="AlphaFoldDB" id="A0AAX6M9N5"/>
<dbReference type="PROSITE" id="PS00136">
    <property type="entry name" value="SUBTILASE_ASP"/>
    <property type="match status" value="1"/>
</dbReference>
<dbReference type="PROSITE" id="PS00137">
    <property type="entry name" value="SUBTILASE_HIS"/>
    <property type="match status" value="1"/>
</dbReference>
<accession>A0AAX6M9N5</accession>
<keyword evidence="3 5" id="KW-0378">Hydrolase</keyword>
<feature type="active site" description="Charge relay system" evidence="5">
    <location>
        <position position="195"/>
    </location>
</feature>
<dbReference type="PROSITE" id="PS51892">
    <property type="entry name" value="SUBTILASE"/>
    <property type="match status" value="1"/>
</dbReference>
<dbReference type="GO" id="GO:0006508">
    <property type="term" value="P:proteolysis"/>
    <property type="evidence" value="ECO:0007669"/>
    <property type="project" value="UniProtKB-KW"/>
</dbReference>
<comment type="similarity">
    <text evidence="1 5 6">Belongs to the peptidase S8 family.</text>
</comment>
<dbReference type="PANTHER" id="PTHR43806:SF11">
    <property type="entry name" value="CEREVISIN-RELATED"/>
    <property type="match status" value="1"/>
</dbReference>
<dbReference type="InterPro" id="IPR000209">
    <property type="entry name" value="Peptidase_S8/S53_dom"/>
</dbReference>
<dbReference type="InterPro" id="IPR023827">
    <property type="entry name" value="Peptidase_S8_Asp-AS"/>
</dbReference>
<evidence type="ECO:0000256" key="4">
    <source>
        <dbReference type="ARBA" id="ARBA00022825"/>
    </source>
</evidence>
<feature type="active site" description="Charge relay system" evidence="5">
    <location>
        <position position="227"/>
    </location>
</feature>
<evidence type="ECO:0000256" key="1">
    <source>
        <dbReference type="ARBA" id="ARBA00011073"/>
    </source>
</evidence>
<dbReference type="PRINTS" id="PR00723">
    <property type="entry name" value="SUBTILISIN"/>
</dbReference>
<keyword evidence="4 5" id="KW-0720">Serine protease</keyword>
<dbReference type="InterPro" id="IPR034193">
    <property type="entry name" value="PCSK9_ProteinaseK-like"/>
</dbReference>
<dbReference type="GO" id="GO:0005576">
    <property type="term" value="C:extracellular region"/>
    <property type="evidence" value="ECO:0007669"/>
    <property type="project" value="UniProtKB-ARBA"/>
</dbReference>
<dbReference type="InterPro" id="IPR022398">
    <property type="entry name" value="Peptidase_S8_His-AS"/>
</dbReference>
<feature type="active site" description="Charge relay system" evidence="5">
    <location>
        <position position="381"/>
    </location>
</feature>